<dbReference type="PANTHER" id="PTHR30600">
    <property type="entry name" value="CYTOCHROME C PEROXIDASE-RELATED"/>
    <property type="match status" value="1"/>
</dbReference>
<keyword evidence="7 9" id="KW-0408">Iron</keyword>
<reference evidence="11 12" key="1">
    <citation type="submission" date="2019-08" db="EMBL/GenBank/DDBJ databases">
        <title>Complete genome sequence of Candidatus Uab amorphum.</title>
        <authorList>
            <person name="Shiratori T."/>
            <person name="Suzuki S."/>
            <person name="Kakizawa Y."/>
            <person name="Ishida K."/>
        </authorList>
    </citation>
    <scope>NUCLEOTIDE SEQUENCE [LARGE SCALE GENOMIC DNA]</scope>
    <source>
        <strain evidence="11 12">SRT547</strain>
    </source>
</reference>
<evidence type="ECO:0000259" key="10">
    <source>
        <dbReference type="PROSITE" id="PS51007"/>
    </source>
</evidence>
<feature type="binding site" description="covalent" evidence="8">
    <location>
        <position position="93"/>
    </location>
    <ligand>
        <name>heme c</name>
        <dbReference type="ChEBI" id="CHEBI:61717"/>
        <label>1</label>
    </ligand>
</feature>
<feature type="domain" description="Cytochrome c" evidence="10">
    <location>
        <begin position="224"/>
        <end position="337"/>
    </location>
</feature>
<evidence type="ECO:0000256" key="5">
    <source>
        <dbReference type="ARBA" id="ARBA00022764"/>
    </source>
</evidence>
<dbReference type="InterPro" id="IPR009056">
    <property type="entry name" value="Cyt_c-like_dom"/>
</dbReference>
<dbReference type="SUPFAM" id="SSF46626">
    <property type="entry name" value="Cytochrome c"/>
    <property type="match status" value="2"/>
</dbReference>
<proteinExistence type="predicted"/>
<sequence length="357" mass="39868">MQRYLVSFMVFCLLIGCGNQEETPKTDTGKKTAAKKTDPRAKKLQQEALSLFGVLPDKMPGSENDTPELVALGEKLYHDKRLSENDTKSCNSCHRIDNNLAGVDNLPTSPGTEGKNGDRNSPTVYNAGFHISQFWDGRAKDLKEQAKGPVLNPVEMAMPSEEAVIEKFSKLEEYKEPFKKAFPKEEKPLTYDNMAHAIAAFERTLITRDRFDDFQKGDLTALSKDELTGLTKFIKVGCATCHKGPLMGGDSYNKTGLLNPYENTTDMGRFNETKKEEDKFLFKVPSMRNVALTAPYFHDGASATLEEAVKKIAYMQLNKKLNPIDTKYIVKFLNTLSGKNLVAGPKPESEETSKKSR</sequence>
<evidence type="ECO:0000256" key="1">
    <source>
        <dbReference type="ARBA" id="ARBA00004418"/>
    </source>
</evidence>
<name>A0A5S9IQ26_UABAM</name>
<evidence type="ECO:0000256" key="6">
    <source>
        <dbReference type="ARBA" id="ARBA00023002"/>
    </source>
</evidence>
<dbReference type="Gene3D" id="1.10.760.10">
    <property type="entry name" value="Cytochrome c-like domain"/>
    <property type="match status" value="2"/>
</dbReference>
<dbReference type="Pfam" id="PF03150">
    <property type="entry name" value="CCP_MauG"/>
    <property type="match status" value="1"/>
</dbReference>
<feature type="binding site" description="axial binding residue" evidence="9">
    <location>
        <position position="94"/>
    </location>
    <ligand>
        <name>heme c</name>
        <dbReference type="ChEBI" id="CHEBI:61717"/>
        <label>1</label>
    </ligand>
    <ligandPart>
        <name>Fe</name>
        <dbReference type="ChEBI" id="CHEBI:18248"/>
    </ligandPart>
</feature>
<dbReference type="InterPro" id="IPR036909">
    <property type="entry name" value="Cyt_c-like_dom_sf"/>
</dbReference>
<feature type="binding site" description="covalent" evidence="8">
    <location>
        <position position="90"/>
    </location>
    <ligand>
        <name>heme c</name>
        <dbReference type="ChEBI" id="CHEBI:61717"/>
        <label>1</label>
    </ligand>
</feature>
<dbReference type="OrthoDB" id="9772811at2"/>
<keyword evidence="11" id="KW-0575">Peroxidase</keyword>
<organism evidence="11 12">
    <name type="scientific">Uabimicrobium amorphum</name>
    <dbReference type="NCBI Taxonomy" id="2596890"/>
    <lineage>
        <taxon>Bacteria</taxon>
        <taxon>Pseudomonadati</taxon>
        <taxon>Planctomycetota</taxon>
        <taxon>Candidatus Uabimicrobiia</taxon>
        <taxon>Candidatus Uabimicrobiales</taxon>
        <taxon>Candidatus Uabimicrobiaceae</taxon>
        <taxon>Candidatus Uabimicrobium</taxon>
    </lineage>
</organism>
<dbReference type="KEGG" id="uam:UABAM_03916"/>
<dbReference type="GO" id="GO:0046872">
    <property type="term" value="F:metal ion binding"/>
    <property type="evidence" value="ECO:0007669"/>
    <property type="project" value="UniProtKB-KW"/>
</dbReference>
<dbReference type="PIRSF" id="PIRSF000294">
    <property type="entry name" value="Cytochrome-c_peroxidase"/>
    <property type="match status" value="1"/>
</dbReference>
<keyword evidence="2 8" id="KW-0349">Heme</keyword>
<comment type="PTM">
    <text evidence="8">Binds 2 heme groups per subunit.</text>
</comment>
<keyword evidence="3 9" id="KW-0479">Metal-binding</keyword>
<dbReference type="GO" id="GO:0042597">
    <property type="term" value="C:periplasmic space"/>
    <property type="evidence" value="ECO:0007669"/>
    <property type="project" value="UniProtKB-SubCell"/>
</dbReference>
<dbReference type="PROSITE" id="PS51007">
    <property type="entry name" value="CYTC"/>
    <property type="match status" value="2"/>
</dbReference>
<evidence type="ECO:0000256" key="2">
    <source>
        <dbReference type="ARBA" id="ARBA00022617"/>
    </source>
</evidence>
<evidence type="ECO:0000256" key="7">
    <source>
        <dbReference type="ARBA" id="ARBA00023004"/>
    </source>
</evidence>
<evidence type="ECO:0000256" key="4">
    <source>
        <dbReference type="ARBA" id="ARBA00022729"/>
    </source>
</evidence>
<feature type="binding site" description="covalent" evidence="8">
    <location>
        <position position="241"/>
    </location>
    <ligand>
        <name>heme c</name>
        <dbReference type="ChEBI" id="CHEBI:61717"/>
        <label>2</label>
    </ligand>
</feature>
<comment type="subcellular location">
    <subcellularLocation>
        <location evidence="1">Periplasm</location>
    </subcellularLocation>
</comment>
<dbReference type="GO" id="GO:0009055">
    <property type="term" value="F:electron transfer activity"/>
    <property type="evidence" value="ECO:0007669"/>
    <property type="project" value="InterPro"/>
</dbReference>
<dbReference type="EMBL" id="AP019860">
    <property type="protein sequence ID" value="BBM85546.1"/>
    <property type="molecule type" value="Genomic_DNA"/>
</dbReference>
<keyword evidence="4" id="KW-0732">Signal</keyword>
<gene>
    <name evidence="11" type="ORF">UABAM_03916</name>
</gene>
<evidence type="ECO:0000256" key="3">
    <source>
        <dbReference type="ARBA" id="ARBA00022723"/>
    </source>
</evidence>
<keyword evidence="6" id="KW-0560">Oxidoreductase</keyword>
<evidence type="ECO:0000256" key="8">
    <source>
        <dbReference type="PIRSR" id="PIRSR000294-1"/>
    </source>
</evidence>
<comment type="cofactor">
    <cofactor evidence="8">
        <name>heme</name>
        <dbReference type="ChEBI" id="CHEBI:30413"/>
    </cofactor>
    <text evidence="8">Binds 2 heme groups.</text>
</comment>
<dbReference type="PROSITE" id="PS51257">
    <property type="entry name" value="PROKAR_LIPOPROTEIN"/>
    <property type="match status" value="1"/>
</dbReference>
<protein>
    <submittedName>
        <fullName evidence="11">Cytochrome-c peroxidase</fullName>
    </submittedName>
</protein>
<evidence type="ECO:0000313" key="12">
    <source>
        <dbReference type="Proteomes" id="UP000326354"/>
    </source>
</evidence>
<dbReference type="GO" id="GO:0004130">
    <property type="term" value="F:cytochrome-c peroxidase activity"/>
    <property type="evidence" value="ECO:0007669"/>
    <property type="project" value="TreeGrafter"/>
</dbReference>
<evidence type="ECO:0000313" key="11">
    <source>
        <dbReference type="EMBL" id="BBM85546.1"/>
    </source>
</evidence>
<keyword evidence="12" id="KW-1185">Reference proteome</keyword>
<dbReference type="GO" id="GO:0020037">
    <property type="term" value="F:heme binding"/>
    <property type="evidence" value="ECO:0007669"/>
    <property type="project" value="InterPro"/>
</dbReference>
<dbReference type="Proteomes" id="UP000326354">
    <property type="component" value="Chromosome"/>
</dbReference>
<keyword evidence="5" id="KW-0574">Periplasm</keyword>
<dbReference type="InterPro" id="IPR026259">
    <property type="entry name" value="MauG/Cytc_peroxidase"/>
</dbReference>
<evidence type="ECO:0000256" key="9">
    <source>
        <dbReference type="PIRSR" id="PIRSR000294-2"/>
    </source>
</evidence>
<dbReference type="InterPro" id="IPR051395">
    <property type="entry name" value="Cytochrome_c_Peroxidase/MauG"/>
</dbReference>
<feature type="domain" description="Cytochrome c" evidence="10">
    <location>
        <begin position="68"/>
        <end position="179"/>
    </location>
</feature>
<accession>A0A5S9IQ26</accession>
<feature type="binding site" description="covalent" evidence="8">
    <location>
        <position position="238"/>
    </location>
    <ligand>
        <name>heme c</name>
        <dbReference type="ChEBI" id="CHEBI:61717"/>
        <label>2</label>
    </ligand>
</feature>
<feature type="binding site" description="axial binding residue" evidence="9">
    <location>
        <position position="242"/>
    </location>
    <ligand>
        <name>heme c</name>
        <dbReference type="ChEBI" id="CHEBI:61717"/>
        <label>2</label>
    </ligand>
    <ligandPart>
        <name>Fe</name>
        <dbReference type="ChEBI" id="CHEBI:18248"/>
    </ligandPart>
</feature>
<dbReference type="InterPro" id="IPR004852">
    <property type="entry name" value="Di-haem_cyt_c_peroxidsae"/>
</dbReference>
<dbReference type="AlphaFoldDB" id="A0A5S9IQ26"/>
<dbReference type="PANTHER" id="PTHR30600:SF7">
    <property type="entry name" value="CYTOCHROME C PEROXIDASE-RELATED"/>
    <property type="match status" value="1"/>
</dbReference>